<dbReference type="Pfam" id="PF13304">
    <property type="entry name" value="AAA_21"/>
    <property type="match status" value="1"/>
</dbReference>
<comment type="caution">
    <text evidence="2">The sequence shown here is derived from an EMBL/GenBank/DDBJ whole genome shotgun (WGS) entry which is preliminary data.</text>
</comment>
<dbReference type="PANTHER" id="PTHR32182:SF22">
    <property type="entry name" value="ATP-DEPENDENT ENDONUCLEASE, OLD FAMILY-RELATED"/>
    <property type="match status" value="1"/>
</dbReference>
<dbReference type="SUPFAM" id="SSF52540">
    <property type="entry name" value="P-loop containing nucleoside triphosphate hydrolases"/>
    <property type="match status" value="1"/>
</dbReference>
<dbReference type="GO" id="GO:0000731">
    <property type="term" value="P:DNA synthesis involved in DNA repair"/>
    <property type="evidence" value="ECO:0007669"/>
    <property type="project" value="TreeGrafter"/>
</dbReference>
<dbReference type="CDD" id="cd00267">
    <property type="entry name" value="ABC_ATPase"/>
    <property type="match status" value="1"/>
</dbReference>
<feature type="domain" description="ATPase AAA-type core" evidence="1">
    <location>
        <begin position="25"/>
        <end position="314"/>
    </location>
</feature>
<protein>
    <submittedName>
        <fullName evidence="2">DUF2813 domain-containing protein</fullName>
    </submittedName>
</protein>
<dbReference type="GO" id="GO:0006302">
    <property type="term" value="P:double-strand break repair"/>
    <property type="evidence" value="ECO:0007669"/>
    <property type="project" value="TreeGrafter"/>
</dbReference>
<dbReference type="EMBL" id="SPQQ01000004">
    <property type="protein sequence ID" value="TGE37684.1"/>
    <property type="molecule type" value="Genomic_DNA"/>
</dbReference>
<dbReference type="PIRSF" id="PIRSF029347">
    <property type="entry name" value="RecF"/>
    <property type="match status" value="1"/>
</dbReference>
<accession>A0A4Z0R581</accession>
<dbReference type="InterPro" id="IPR014555">
    <property type="entry name" value="RecF-like"/>
</dbReference>
<evidence type="ECO:0000313" key="3">
    <source>
        <dbReference type="Proteomes" id="UP000298460"/>
    </source>
</evidence>
<dbReference type="AlphaFoldDB" id="A0A4Z0R581"/>
<evidence type="ECO:0000313" key="2">
    <source>
        <dbReference type="EMBL" id="TGE37684.1"/>
    </source>
</evidence>
<reference evidence="2 3" key="1">
    <citation type="submission" date="2019-03" db="EMBL/GenBank/DDBJ databases">
        <title>Draft Genome Sequence of Desulfosporosinus fructosivorans Strain 63.6F, Isolated from Marine Sediment in the Baltic Sea.</title>
        <authorList>
            <person name="Hausmann B."/>
            <person name="Vandieken V."/>
            <person name="Pjevac P."/>
            <person name="Schreck K."/>
            <person name="Herbold C.W."/>
            <person name="Loy A."/>
        </authorList>
    </citation>
    <scope>NUCLEOTIDE SEQUENCE [LARGE SCALE GENOMIC DNA]</scope>
    <source>
        <strain evidence="2 3">63.6F</strain>
    </source>
</reference>
<dbReference type="InterPro" id="IPR027417">
    <property type="entry name" value="P-loop_NTPase"/>
</dbReference>
<dbReference type="Gene3D" id="3.40.50.300">
    <property type="entry name" value="P-loop containing nucleotide triphosphate hydrolases"/>
    <property type="match status" value="1"/>
</dbReference>
<dbReference type="InterPro" id="IPR003959">
    <property type="entry name" value="ATPase_AAA_core"/>
</dbReference>
<organism evidence="2 3">
    <name type="scientific">Desulfosporosinus fructosivorans</name>
    <dbReference type="NCBI Taxonomy" id="2018669"/>
    <lineage>
        <taxon>Bacteria</taxon>
        <taxon>Bacillati</taxon>
        <taxon>Bacillota</taxon>
        <taxon>Clostridia</taxon>
        <taxon>Eubacteriales</taxon>
        <taxon>Desulfitobacteriaceae</taxon>
        <taxon>Desulfosporosinus</taxon>
    </lineage>
</organism>
<dbReference type="GO" id="GO:0016887">
    <property type="term" value="F:ATP hydrolysis activity"/>
    <property type="evidence" value="ECO:0007669"/>
    <property type="project" value="InterPro"/>
</dbReference>
<proteinExistence type="predicted"/>
<dbReference type="GO" id="GO:0005524">
    <property type="term" value="F:ATP binding"/>
    <property type="evidence" value="ECO:0007669"/>
    <property type="project" value="InterPro"/>
</dbReference>
<dbReference type="RefSeq" id="WP_135547436.1">
    <property type="nucleotide sequence ID" value="NZ_SPQQ01000004.1"/>
</dbReference>
<name>A0A4Z0R581_9FIRM</name>
<keyword evidence="3" id="KW-1185">Reference proteome</keyword>
<evidence type="ECO:0000259" key="1">
    <source>
        <dbReference type="Pfam" id="PF13304"/>
    </source>
</evidence>
<dbReference type="Proteomes" id="UP000298460">
    <property type="component" value="Unassembled WGS sequence"/>
</dbReference>
<dbReference type="PANTHER" id="PTHR32182">
    <property type="entry name" value="DNA REPLICATION AND REPAIR PROTEIN RECF"/>
    <property type="match status" value="1"/>
</dbReference>
<dbReference type="OrthoDB" id="9810873at2"/>
<gene>
    <name evidence="2" type="ORF">E4K67_13230</name>
</gene>
<sequence length="363" mass="41499">MPQLDRIKIKGFKSIKHSDVKLSSLNILIGPNGAGKSNFISFFKMLNEMVNQRLQNYVTKSGGSNALLYFGQKHTDSIDAYLEFGKNAYEFVLEPTINNQMFFAKEYISYHEDNYPKPWENYLGSGHKETSLISASKNKQGYSVADQVLDSLKSWRVYHFHDTSESSKIKGNCDINDNRILRPDASNLAAFLYLLKLNHFEYYSYILKTVQLIAPFIEDFILEPAKLNSDIIRLEWKHKESDNYFDISQLSDGTIRTICIATLLLQPDLPSCILIDEPELGLHPYAINIIGSLFKSVSKKTQIIASTQSLLLVDQLEPEDLIVVDYKNDQSVLKRPTSEEFQDWLEAYSLGELWEKNVLGGRP</sequence>